<accession>A0A8J2MVP9</accession>
<sequence>MTSDSSSSTHSDSLPTTLDLPSPFVDTTKDSAHLAFAPIALAQYHNIVEKLASNNLYRILRAPGPIRVWVYRSLLAEQQLWNDWDRRALSHPDLKTETGEGMAEGSINDTESTGESERPESSTGINARPYLTRLRLALAPYTVHFHNPGYVRDDTLRMLERDVVKKTLEESRKSLELREELGLSWEFWDDLAGVLKAAIPSLERRCFAAPDPAAPEYEGLSGPLIASYSPSLLRDLERLNQLVCIARNVQVHGEKVQNLSADRLFDKDIFALINVCVRVTARGYDGEAGTQDEDKWQGVINAYKKLLITCLQFLNNLIARNEQRKLMLWIELFDSHLDNELPNFADMKYKMDEFPQDQGPPPEEQPLPTHAARSLDTFKIPQQPASSPFLLYIGETGNDVKKALIHHGVKAGANEIAAECRRRWQTMSEEEKNKWNMLYADVVARYRDQITQSSTYRKVVDQHAKNEESVQALAKSINQLQVEVDRMRSSITALPGDESSREQQASQTAAEKQSPKPAIDDSLLDPSIKRSPPAGEIDFRVTYPPSFGAEILQNGKEDLLKRLEPDPDRPSGLISDVASPTSPPPEDDDDNDDDYDDIPGDEGRGLLTDVPLILGPTEIEVLPMIIMAGIVEPAEGQPGYHSDPTVFSSVRSMHGVRCHLLLAQDNGRNLLRELLIFVAAWDLREEELYFKFMVKIMEAILANQLLPFAYHAFRESESKDIISPAQAVIMKLLTNIFRARQARAQPTKGHLKVNHPQVDQGDVHMVNFLLTEFRRHIIPQTCALIFLQGQIRAGHAQPEDFPLNLWDMERMYEGVYQYLEFFAILTEHETWKRMLSNWEISHELVTLLKELDAAIPKGQLSPPPLRNVQHAPPPPAPVEVDIPSPQQHQQQQQQQQQPPQPQPVAVERPYDTTAAAAEPYIPPPTSPSPRPYMDEAADEPSDFEWRNLKKLAVLVLSSLVWKNKHVQDQIRPLGGIEAVLNCCSYDEHNPYIREHAIMCLRFLMEGNKENQDRIHALEKYNQDANAKAKAAANPNSNPDTAVPSPAGENSGSGSGGSSNRSSVNIRVPDEVLDQQGYETYMDKQGQVMLRKRQQQQPQSSPAHQNQNQPLTSRSDIGGSNSNSNGKGKGKIDATAAALSGMAGMSGGLRDPKALEDMVQQVMRGLPRVQGLRGDEERAVEVEEALKKLDKGFDGGS</sequence>
<evidence type="ECO:0000256" key="7">
    <source>
        <dbReference type="SAM" id="MobiDB-lite"/>
    </source>
</evidence>
<feature type="compositionally biased region" description="Low complexity" evidence="7">
    <location>
        <begin position="1"/>
        <end position="20"/>
    </location>
</feature>
<dbReference type="Gene3D" id="1.10.30.10">
    <property type="entry name" value="High mobility group box domain"/>
    <property type="match status" value="1"/>
</dbReference>
<dbReference type="InterPro" id="IPR016024">
    <property type="entry name" value="ARM-type_fold"/>
</dbReference>
<evidence type="ECO:0000256" key="4">
    <source>
        <dbReference type="ARBA" id="ARBA00044746"/>
    </source>
</evidence>
<comment type="function">
    <text evidence="4">May play a role in the regulation of cytokinesis.</text>
</comment>
<feature type="region of interest" description="Disordered" evidence="7">
    <location>
        <begin position="92"/>
        <end position="124"/>
    </location>
</feature>
<dbReference type="GO" id="GO:0051301">
    <property type="term" value="P:cell division"/>
    <property type="evidence" value="ECO:0007669"/>
    <property type="project" value="UniProtKB-KW"/>
</dbReference>
<feature type="region of interest" description="Disordered" evidence="7">
    <location>
        <begin position="561"/>
        <end position="604"/>
    </location>
</feature>
<evidence type="ECO:0000256" key="5">
    <source>
        <dbReference type="ARBA" id="ARBA00044801"/>
    </source>
</evidence>
<comment type="caution">
    <text evidence="9">The sequence shown here is derived from an EMBL/GenBank/DDBJ whole genome shotgun (WGS) entry which is preliminary data.</text>
</comment>
<dbReference type="PANTHER" id="PTHR13255:SF0">
    <property type="entry name" value="ATAXIN-10"/>
    <property type="match status" value="1"/>
</dbReference>
<keyword evidence="3" id="KW-0131">Cell cycle</keyword>
<dbReference type="Gene3D" id="1.25.10.10">
    <property type="entry name" value="Leucine-rich Repeat Variant"/>
    <property type="match status" value="1"/>
</dbReference>
<feature type="region of interest" description="Disordered" evidence="7">
    <location>
        <begin position="493"/>
        <end position="541"/>
    </location>
</feature>
<dbReference type="CDD" id="cd00084">
    <property type="entry name" value="HMG-box_SF"/>
    <property type="match status" value="1"/>
</dbReference>
<dbReference type="InterPro" id="IPR051374">
    <property type="entry name" value="Ataxin-10/CTR86_families"/>
</dbReference>
<keyword evidence="2" id="KW-0132">Cell division</keyword>
<feature type="compositionally biased region" description="Low complexity" evidence="7">
    <location>
        <begin position="1094"/>
        <end position="1109"/>
    </location>
</feature>
<feature type="compositionally biased region" description="Polar residues" evidence="7">
    <location>
        <begin position="502"/>
        <end position="511"/>
    </location>
</feature>
<reference evidence="9" key="1">
    <citation type="submission" date="2021-05" db="EMBL/GenBank/DDBJ databases">
        <authorList>
            <person name="Stam R."/>
        </authorList>
    </citation>
    <scope>NUCLEOTIDE SEQUENCE</scope>
    <source>
        <strain evidence="9">CS162</strain>
    </source>
</reference>
<dbReference type="PANTHER" id="PTHR13255">
    <property type="entry name" value="ATAXIN-10"/>
    <property type="match status" value="1"/>
</dbReference>
<dbReference type="SUPFAM" id="SSF48371">
    <property type="entry name" value="ARM repeat"/>
    <property type="match status" value="1"/>
</dbReference>
<dbReference type="OrthoDB" id="379794at2759"/>
<proteinExistence type="inferred from homology"/>
<evidence type="ECO:0000313" key="10">
    <source>
        <dbReference type="Proteomes" id="UP000676310"/>
    </source>
</evidence>
<keyword evidence="10" id="KW-1185">Reference proteome</keyword>
<gene>
    <name evidence="9" type="ORF">ALTATR162_LOCUS1075</name>
</gene>
<dbReference type="GeneID" id="67010945"/>
<dbReference type="EMBL" id="CAJRGZ010000015">
    <property type="protein sequence ID" value="CAG5142097.1"/>
    <property type="molecule type" value="Genomic_DNA"/>
</dbReference>
<comment type="similarity">
    <text evidence="1">Belongs to the ataxin-10 family.</text>
</comment>
<evidence type="ECO:0000256" key="6">
    <source>
        <dbReference type="ARBA" id="ARBA00044805"/>
    </source>
</evidence>
<feature type="compositionally biased region" description="Pro residues" evidence="7">
    <location>
        <begin position="920"/>
        <end position="930"/>
    </location>
</feature>
<dbReference type="InterPro" id="IPR011989">
    <property type="entry name" value="ARM-like"/>
</dbReference>
<dbReference type="InterPro" id="IPR036910">
    <property type="entry name" value="HMG_box_dom_sf"/>
</dbReference>
<feature type="region of interest" description="Disordered" evidence="7">
    <location>
        <begin position="858"/>
        <end position="938"/>
    </location>
</feature>
<feature type="compositionally biased region" description="Pro residues" evidence="7">
    <location>
        <begin position="861"/>
        <end position="877"/>
    </location>
</feature>
<dbReference type="Proteomes" id="UP000676310">
    <property type="component" value="Unassembled WGS sequence"/>
</dbReference>
<dbReference type="RefSeq" id="XP_043164605.1">
    <property type="nucleotide sequence ID" value="XM_043308670.1"/>
</dbReference>
<dbReference type="GO" id="GO:0005829">
    <property type="term" value="C:cytosol"/>
    <property type="evidence" value="ECO:0007669"/>
    <property type="project" value="TreeGrafter"/>
</dbReference>
<evidence type="ECO:0000256" key="3">
    <source>
        <dbReference type="ARBA" id="ARBA00023306"/>
    </source>
</evidence>
<evidence type="ECO:0000256" key="1">
    <source>
        <dbReference type="ARBA" id="ARBA00008384"/>
    </source>
</evidence>
<dbReference type="SUPFAM" id="SSF47095">
    <property type="entry name" value="HMG-box"/>
    <property type="match status" value="1"/>
</dbReference>
<feature type="domain" description="Ataxin-10" evidence="8">
    <location>
        <begin position="949"/>
        <end position="1023"/>
    </location>
</feature>
<evidence type="ECO:0000256" key="2">
    <source>
        <dbReference type="ARBA" id="ARBA00022618"/>
    </source>
</evidence>
<feature type="compositionally biased region" description="Acidic residues" evidence="7">
    <location>
        <begin position="585"/>
        <end position="600"/>
    </location>
</feature>
<feature type="region of interest" description="Disordered" evidence="7">
    <location>
        <begin position="1"/>
        <end position="22"/>
    </location>
</feature>
<dbReference type="InterPro" id="IPR019156">
    <property type="entry name" value="Ataxin-10_domain"/>
</dbReference>
<dbReference type="AlphaFoldDB" id="A0A8J2MVP9"/>
<dbReference type="Pfam" id="PF09759">
    <property type="entry name" value="Atx10homo_assoc"/>
    <property type="match status" value="1"/>
</dbReference>
<protein>
    <recommendedName>
        <fullName evidence="5">Ataxin-10 homolog</fullName>
    </recommendedName>
    <alternativeName>
        <fullName evidence="6">Copper transport protein 86</fullName>
    </alternativeName>
</protein>
<feature type="region of interest" description="Disordered" evidence="7">
    <location>
        <begin position="1025"/>
        <end position="1130"/>
    </location>
</feature>
<name>A0A8J2MVP9_9PLEO</name>
<evidence type="ECO:0000313" key="9">
    <source>
        <dbReference type="EMBL" id="CAG5142097.1"/>
    </source>
</evidence>
<evidence type="ECO:0000259" key="8">
    <source>
        <dbReference type="Pfam" id="PF09759"/>
    </source>
</evidence>
<organism evidence="9 10">
    <name type="scientific">Alternaria atra</name>
    <dbReference type="NCBI Taxonomy" id="119953"/>
    <lineage>
        <taxon>Eukaryota</taxon>
        <taxon>Fungi</taxon>
        <taxon>Dikarya</taxon>
        <taxon>Ascomycota</taxon>
        <taxon>Pezizomycotina</taxon>
        <taxon>Dothideomycetes</taxon>
        <taxon>Pleosporomycetidae</taxon>
        <taxon>Pleosporales</taxon>
        <taxon>Pleosporineae</taxon>
        <taxon>Pleosporaceae</taxon>
        <taxon>Alternaria</taxon>
        <taxon>Alternaria sect. Ulocladioides</taxon>
    </lineage>
</organism>
<feature type="compositionally biased region" description="Low complexity" evidence="7">
    <location>
        <begin position="885"/>
        <end position="897"/>
    </location>
</feature>